<comment type="caution">
    <text evidence="1">The sequence shown here is derived from an EMBL/GenBank/DDBJ whole genome shotgun (WGS) entry which is preliminary data.</text>
</comment>
<accession>A0A2S8FZI8</accession>
<evidence type="ECO:0000313" key="1">
    <source>
        <dbReference type="EMBL" id="PQO37609.1"/>
    </source>
</evidence>
<dbReference type="AlphaFoldDB" id="A0A2S8FZI8"/>
<sequence>MFGPLDVASFVHLLTWKSIFLKPEMVWKRLPRKDKRFGSVVPNHTMNISEARSDFRLGMPY</sequence>
<protein>
    <submittedName>
        <fullName evidence="1">Uncharacterized protein</fullName>
    </submittedName>
</protein>
<evidence type="ECO:0000313" key="2">
    <source>
        <dbReference type="Proteomes" id="UP000238322"/>
    </source>
</evidence>
<dbReference type="EMBL" id="PUHY01000005">
    <property type="protein sequence ID" value="PQO37609.1"/>
    <property type="molecule type" value="Genomic_DNA"/>
</dbReference>
<name>A0A2S8FZI8_9BACT</name>
<proteinExistence type="predicted"/>
<dbReference type="Proteomes" id="UP000238322">
    <property type="component" value="Unassembled WGS sequence"/>
</dbReference>
<gene>
    <name evidence="1" type="ORF">C5Y83_06595</name>
</gene>
<organism evidence="1 2">
    <name type="scientific">Blastopirellula marina</name>
    <dbReference type="NCBI Taxonomy" id="124"/>
    <lineage>
        <taxon>Bacteria</taxon>
        <taxon>Pseudomonadati</taxon>
        <taxon>Planctomycetota</taxon>
        <taxon>Planctomycetia</taxon>
        <taxon>Pirellulales</taxon>
        <taxon>Pirellulaceae</taxon>
        <taxon>Blastopirellula</taxon>
    </lineage>
</organism>
<reference evidence="1 2" key="1">
    <citation type="submission" date="2018-02" db="EMBL/GenBank/DDBJ databases">
        <title>Comparative genomes isolates from brazilian mangrove.</title>
        <authorList>
            <person name="Araujo J.E."/>
            <person name="Taketani R.G."/>
            <person name="Silva M.C.P."/>
            <person name="Loureco M.V."/>
            <person name="Andreote F.D."/>
        </authorList>
    </citation>
    <scope>NUCLEOTIDE SEQUENCE [LARGE SCALE GENOMIC DNA]</scope>
    <source>
        <strain evidence="1 2">Hex-1 MGV</strain>
    </source>
</reference>